<dbReference type="InterPro" id="IPR000182">
    <property type="entry name" value="GNAT_dom"/>
</dbReference>
<name>A0A930DN91_9FIRM</name>
<evidence type="ECO:0000313" key="2">
    <source>
        <dbReference type="EMBL" id="MBF1283227.1"/>
    </source>
</evidence>
<dbReference type="PANTHER" id="PTHR43792">
    <property type="entry name" value="GNAT FAMILY, PUTATIVE (AFU_ORTHOLOGUE AFUA_3G00765)-RELATED-RELATED"/>
    <property type="match status" value="1"/>
</dbReference>
<organism evidence="2 3">
    <name type="scientific">Oribacterium parvum</name>
    <dbReference type="NCBI Taxonomy" id="1501329"/>
    <lineage>
        <taxon>Bacteria</taxon>
        <taxon>Bacillati</taxon>
        <taxon>Bacillota</taxon>
        <taxon>Clostridia</taxon>
        <taxon>Lachnospirales</taxon>
        <taxon>Lachnospiraceae</taxon>
        <taxon>Oribacterium</taxon>
    </lineage>
</organism>
<dbReference type="InterPro" id="IPR051531">
    <property type="entry name" value="N-acetyltransferase"/>
</dbReference>
<sequence>MKMKKEDRNIHLKEQMMFSELLDRLEERQDRLHIDYDEEEGAAEGFGSLFSDLQEDITLCEEDCPEKRSPSFDPSALPREGELLIEGERLCLLAISEKDCRGYLEVEYDSSFIKEAFTDESFLEKVWESFFQKNKAYYSIFDLNSVFLGYCGIRNLQAKPWELSIALKREYQGQGIGPESLQLLMKALKRRTGERIFRGRVDADNESSISMMRKIGAKAHGISEVFLRGERLAAYEKKNKYLVDDRLKELAKEFKVEPQELIGHALDFWIELPA</sequence>
<dbReference type="PROSITE" id="PS51186">
    <property type="entry name" value="GNAT"/>
    <property type="match status" value="1"/>
</dbReference>
<dbReference type="Pfam" id="PF13302">
    <property type="entry name" value="Acetyltransf_3"/>
    <property type="match status" value="1"/>
</dbReference>
<evidence type="ECO:0000313" key="3">
    <source>
        <dbReference type="Proteomes" id="UP000709351"/>
    </source>
</evidence>
<dbReference type="RefSeq" id="WP_009534921.1">
    <property type="nucleotide sequence ID" value="NZ_CAUSUX010000041.1"/>
</dbReference>
<accession>A0A930DN91</accession>
<dbReference type="AlphaFoldDB" id="A0A930DN91"/>
<dbReference type="SUPFAM" id="SSF55729">
    <property type="entry name" value="Acyl-CoA N-acyltransferases (Nat)"/>
    <property type="match status" value="1"/>
</dbReference>
<feature type="domain" description="N-acetyltransferase" evidence="1">
    <location>
        <begin position="90"/>
        <end position="241"/>
    </location>
</feature>
<reference evidence="2" key="1">
    <citation type="submission" date="2020-04" db="EMBL/GenBank/DDBJ databases">
        <title>Deep metagenomics examines the oral microbiome during advanced dental caries in children, revealing novel taxa and co-occurrences with host molecules.</title>
        <authorList>
            <person name="Baker J.L."/>
            <person name="Morton J.T."/>
            <person name="Dinis M."/>
            <person name="Alvarez R."/>
            <person name="Tran N.C."/>
            <person name="Knight R."/>
            <person name="Edlund A."/>
        </authorList>
    </citation>
    <scope>NUCLEOTIDE SEQUENCE</scope>
    <source>
        <strain evidence="2">JCVI_24_bin.2</strain>
    </source>
</reference>
<proteinExistence type="predicted"/>
<dbReference type="EMBL" id="JABZRD010000064">
    <property type="protein sequence ID" value="MBF1283227.1"/>
    <property type="molecule type" value="Genomic_DNA"/>
</dbReference>
<comment type="caution">
    <text evidence="2">The sequence shown here is derived from an EMBL/GenBank/DDBJ whole genome shotgun (WGS) entry which is preliminary data.</text>
</comment>
<evidence type="ECO:0000259" key="1">
    <source>
        <dbReference type="PROSITE" id="PS51186"/>
    </source>
</evidence>
<dbReference type="InterPro" id="IPR016181">
    <property type="entry name" value="Acyl_CoA_acyltransferase"/>
</dbReference>
<protein>
    <submittedName>
        <fullName evidence="2">GNAT family N-acetyltransferase</fullName>
    </submittedName>
</protein>
<gene>
    <name evidence="2" type="ORF">HXM93_01650</name>
</gene>
<dbReference type="Proteomes" id="UP000709351">
    <property type="component" value="Unassembled WGS sequence"/>
</dbReference>
<dbReference type="GO" id="GO:0016747">
    <property type="term" value="F:acyltransferase activity, transferring groups other than amino-acyl groups"/>
    <property type="evidence" value="ECO:0007669"/>
    <property type="project" value="InterPro"/>
</dbReference>
<dbReference type="Gene3D" id="3.40.630.30">
    <property type="match status" value="1"/>
</dbReference>